<protein>
    <submittedName>
        <fullName evidence="2">Uncharacterized protein</fullName>
    </submittedName>
</protein>
<feature type="compositionally biased region" description="Polar residues" evidence="1">
    <location>
        <begin position="21"/>
        <end position="31"/>
    </location>
</feature>
<name>A0A4C1SBH0_EUMVA</name>
<keyword evidence="3" id="KW-1185">Reference proteome</keyword>
<dbReference type="AlphaFoldDB" id="A0A4C1SBH0"/>
<organism evidence="2 3">
    <name type="scientific">Eumeta variegata</name>
    <name type="common">Bagworm moth</name>
    <name type="synonym">Eumeta japonica</name>
    <dbReference type="NCBI Taxonomy" id="151549"/>
    <lineage>
        <taxon>Eukaryota</taxon>
        <taxon>Metazoa</taxon>
        <taxon>Ecdysozoa</taxon>
        <taxon>Arthropoda</taxon>
        <taxon>Hexapoda</taxon>
        <taxon>Insecta</taxon>
        <taxon>Pterygota</taxon>
        <taxon>Neoptera</taxon>
        <taxon>Endopterygota</taxon>
        <taxon>Lepidoptera</taxon>
        <taxon>Glossata</taxon>
        <taxon>Ditrysia</taxon>
        <taxon>Tineoidea</taxon>
        <taxon>Psychidae</taxon>
        <taxon>Oiketicinae</taxon>
        <taxon>Eumeta</taxon>
    </lineage>
</organism>
<proteinExistence type="predicted"/>
<dbReference type="Proteomes" id="UP000299102">
    <property type="component" value="Unassembled WGS sequence"/>
</dbReference>
<dbReference type="EMBL" id="BGZK01000003">
    <property type="protein sequence ID" value="GBO99441.1"/>
    <property type="molecule type" value="Genomic_DNA"/>
</dbReference>
<reference evidence="2 3" key="1">
    <citation type="journal article" date="2019" name="Commun. Biol.">
        <title>The bagworm genome reveals a unique fibroin gene that provides high tensile strength.</title>
        <authorList>
            <person name="Kono N."/>
            <person name="Nakamura H."/>
            <person name="Ohtoshi R."/>
            <person name="Tomita M."/>
            <person name="Numata K."/>
            <person name="Arakawa K."/>
        </authorList>
    </citation>
    <scope>NUCLEOTIDE SEQUENCE [LARGE SCALE GENOMIC DNA]</scope>
</reference>
<accession>A0A4C1SBH0</accession>
<evidence type="ECO:0000256" key="1">
    <source>
        <dbReference type="SAM" id="MobiDB-lite"/>
    </source>
</evidence>
<gene>
    <name evidence="2" type="ORF">EVAR_641_1</name>
</gene>
<feature type="region of interest" description="Disordered" evidence="1">
    <location>
        <begin position="1"/>
        <end position="35"/>
    </location>
</feature>
<comment type="caution">
    <text evidence="2">The sequence shown here is derived from an EMBL/GenBank/DDBJ whole genome shotgun (WGS) entry which is preliminary data.</text>
</comment>
<sequence>MKGMNPARGPCSAHRVRRQRSALNPGTTCGVRNNKPPVATRLPNFHGVAHEQVSHQELDNHRRPWALATPEESPVCCRRIVLGGNRIFNGEGRIGRFMERGEGSGAPELSFSRRNE</sequence>
<evidence type="ECO:0000313" key="2">
    <source>
        <dbReference type="EMBL" id="GBO99441.1"/>
    </source>
</evidence>
<evidence type="ECO:0000313" key="3">
    <source>
        <dbReference type="Proteomes" id="UP000299102"/>
    </source>
</evidence>